<comment type="subunit">
    <text evidence="4">Homotrimer.</text>
</comment>
<keyword evidence="4" id="KW-0963">Cytoplasm</keyword>
<feature type="binding site" evidence="4">
    <location>
        <begin position="214"/>
        <end position="216"/>
    </location>
    <ligand>
        <name>substrate</name>
    </ligand>
</feature>
<feature type="binding site" evidence="4">
    <location>
        <begin position="54"/>
        <end position="55"/>
    </location>
    <ligand>
        <name>phosphate</name>
        <dbReference type="ChEBI" id="CHEBI:43474"/>
    </ligand>
</feature>
<proteinExistence type="evidence at transcript level"/>
<gene>
    <name evidence="6" type="primary">Mtap</name>
</gene>
<protein>
    <recommendedName>
        <fullName evidence="4">S-methyl-5'-thioadenosine phosphorylase</fullName>
        <ecNumber evidence="4">2.4.2.28</ecNumber>
    </recommendedName>
    <alternativeName>
        <fullName evidence="4">5'-methylthioadenosine phosphorylase</fullName>
        <shortName evidence="4">MTA phosphorylase</shortName>
        <shortName evidence="4">MTAP</shortName>
        <shortName evidence="4">MTAPase</shortName>
    </alternativeName>
</protein>
<dbReference type="InterPro" id="IPR010044">
    <property type="entry name" value="MTAP"/>
</dbReference>
<comment type="similarity">
    <text evidence="4">Belongs to the PNP/MTAP phosphorylase family. MTAP subfamily.</text>
</comment>
<feature type="site" description="Important for substrate specificity" evidence="4">
    <location>
        <position position="227"/>
    </location>
</feature>
<dbReference type="InterPro" id="IPR000845">
    <property type="entry name" value="Nucleoside_phosphorylase_d"/>
</dbReference>
<comment type="subcellular location">
    <subcellularLocation>
        <location evidence="4">Cytoplasm</location>
    </subcellularLocation>
    <subcellularLocation>
        <location evidence="4">Nucleus</location>
    </subcellularLocation>
</comment>
<dbReference type="CDD" id="cd09010">
    <property type="entry name" value="MTAP_SsMTAPII_like_MTIP"/>
    <property type="match status" value="1"/>
</dbReference>
<keyword evidence="3 4" id="KW-0660">Purine salvage</keyword>
<dbReference type="SUPFAM" id="SSF53167">
    <property type="entry name" value="Purine and uridine phosphorylases"/>
    <property type="match status" value="1"/>
</dbReference>
<accession>A0A6F9DM24</accession>
<comment type="pathway">
    <text evidence="4">Amino-acid biosynthesis; L-methionine biosynthesis via salvage pathway; S-methyl-5-thio-alpha-D-ribose 1-phosphate from S-methyl-5'-thioadenosine (phosphorylase route): step 1/1.</text>
</comment>
<keyword evidence="4" id="KW-0539">Nucleus</keyword>
<name>A0A6F9DM24_9ASCI</name>
<keyword evidence="2 4" id="KW-0808">Transferase</keyword>
<evidence type="ECO:0000256" key="2">
    <source>
        <dbReference type="ARBA" id="ARBA00022679"/>
    </source>
</evidence>
<dbReference type="Pfam" id="PF01048">
    <property type="entry name" value="PNP_UDP_1"/>
    <property type="match status" value="1"/>
</dbReference>
<dbReference type="FunFam" id="3.40.50.1580:FF:000012">
    <property type="entry name" value="Probable 6-oxopurine nucleoside phosphorylase"/>
    <property type="match status" value="1"/>
</dbReference>
<feature type="domain" description="Nucleoside phosphorylase" evidence="5">
    <location>
        <begin position="5"/>
        <end position="249"/>
    </location>
</feature>
<comment type="catalytic activity">
    <reaction evidence="4">
        <text>S-methyl-5'-thioadenosine + phosphate = 5-(methylsulfanyl)-alpha-D-ribose 1-phosphate + adenine</text>
        <dbReference type="Rhea" id="RHEA:11852"/>
        <dbReference type="ChEBI" id="CHEBI:16708"/>
        <dbReference type="ChEBI" id="CHEBI:17509"/>
        <dbReference type="ChEBI" id="CHEBI:43474"/>
        <dbReference type="ChEBI" id="CHEBI:58533"/>
        <dbReference type="EC" id="2.4.2.28"/>
    </reaction>
</comment>
<dbReference type="HAMAP" id="MF_01963">
    <property type="entry name" value="MTAP"/>
    <property type="match status" value="1"/>
</dbReference>
<dbReference type="AlphaFoldDB" id="A0A6F9DM24"/>
<keyword evidence="1 4" id="KW-0328">Glycosyltransferase</keyword>
<dbReference type="EC" id="2.4.2.28" evidence="4"/>
<evidence type="ECO:0000313" key="6">
    <source>
        <dbReference type="EMBL" id="CAB3264038.1"/>
    </source>
</evidence>
<feature type="binding site" evidence="4">
    <location>
        <begin position="87"/>
        <end position="88"/>
    </location>
    <ligand>
        <name>phosphate</name>
        <dbReference type="ChEBI" id="CHEBI:43474"/>
    </ligand>
</feature>
<evidence type="ECO:0000256" key="1">
    <source>
        <dbReference type="ARBA" id="ARBA00022676"/>
    </source>
</evidence>
<dbReference type="GO" id="GO:0017061">
    <property type="term" value="F:S-methyl-5-thioadenosine phosphorylase activity"/>
    <property type="evidence" value="ECO:0007669"/>
    <property type="project" value="UniProtKB-UniRule"/>
</dbReference>
<reference evidence="6" key="1">
    <citation type="submission" date="2020-04" db="EMBL/GenBank/DDBJ databases">
        <authorList>
            <person name="Neveu A P."/>
        </authorList>
    </citation>
    <scope>NUCLEOTIDE SEQUENCE</scope>
    <source>
        <tissue evidence="6">Whole embryo</tissue>
    </source>
</reference>
<feature type="site" description="Important for substrate specificity" evidence="4">
    <location>
        <position position="172"/>
    </location>
</feature>
<dbReference type="NCBIfam" id="TIGR01694">
    <property type="entry name" value="MTAP"/>
    <property type="match status" value="1"/>
</dbReference>
<dbReference type="GO" id="GO:0005829">
    <property type="term" value="C:cytosol"/>
    <property type="evidence" value="ECO:0007669"/>
    <property type="project" value="TreeGrafter"/>
</dbReference>
<evidence type="ECO:0000256" key="4">
    <source>
        <dbReference type="HAMAP-Rule" id="MF_03155"/>
    </source>
</evidence>
<dbReference type="Gene3D" id="3.40.50.1580">
    <property type="entry name" value="Nucleoside phosphorylase domain"/>
    <property type="match status" value="1"/>
</dbReference>
<evidence type="ECO:0000259" key="5">
    <source>
        <dbReference type="Pfam" id="PF01048"/>
    </source>
</evidence>
<dbReference type="PANTHER" id="PTHR42679">
    <property type="entry name" value="S-METHYL-5'-THIOADENOSINE PHOSPHORYLASE"/>
    <property type="match status" value="1"/>
</dbReference>
<feature type="binding site" evidence="4">
    <location>
        <position position="190"/>
    </location>
    <ligand>
        <name>substrate</name>
    </ligand>
</feature>
<comment type="function">
    <text evidence="4">Catalyzes the reversible phosphorylation of S-methyl-5'-thioadenosine (MTA) to adenine and 5-methylthioribose-1-phosphate. Involved in the breakdown of MTA, a major by-product of polyamine biosynthesis. Responsible for the first step in the methionine salvage pathway after MTA has been generated from S-adenosylmethionine. Has broad substrate specificity with 6-aminopurine nucleosides as preferred substrates.</text>
</comment>
<feature type="binding site" evidence="4">
    <location>
        <position position="191"/>
    </location>
    <ligand>
        <name>phosphate</name>
        <dbReference type="ChEBI" id="CHEBI:43474"/>
    </ligand>
</feature>
<dbReference type="GO" id="GO:0006166">
    <property type="term" value="P:purine ribonucleoside salvage"/>
    <property type="evidence" value="ECO:0007669"/>
    <property type="project" value="UniProtKB-KW"/>
</dbReference>
<dbReference type="EMBL" id="LR788176">
    <property type="protein sequence ID" value="CAB3264038.1"/>
    <property type="molecule type" value="mRNA"/>
</dbReference>
<dbReference type="InterPro" id="IPR035994">
    <property type="entry name" value="Nucleoside_phosphorylase_sf"/>
</dbReference>
<evidence type="ECO:0000256" key="3">
    <source>
        <dbReference type="ARBA" id="ARBA00022726"/>
    </source>
</evidence>
<feature type="binding site" evidence="4">
    <location>
        <position position="12"/>
    </location>
    <ligand>
        <name>phosphate</name>
        <dbReference type="ChEBI" id="CHEBI:43474"/>
    </ligand>
</feature>
<sequence>MANIKVGIIGGTGMQDWDVFELKEEKDVVTPYGKPSSKLTLGTVDGLECVLLNRHGSGHRSSPTYINYRANVYALHQEGCTHILATSACGSLKKECVPGHFVIIDQFIDRTNKRHTTFYDGEPGSLEGVCHIPMRHPFCAKLREVIVKSCIEEKVHVHSKGTAITIEGPRFSSYAESHMYRSWGGSIINMTTIPEVCLAHELGMLYAVIAMVTDYDCWQEDHEAVHVDYVMKVMKENREKVTRVVAKTLKAIGDNDWAAEVENAKMIAKTSVML</sequence>
<organism evidence="6">
    <name type="scientific">Phallusia mammillata</name>
    <dbReference type="NCBI Taxonomy" id="59560"/>
    <lineage>
        <taxon>Eukaryota</taxon>
        <taxon>Metazoa</taxon>
        <taxon>Chordata</taxon>
        <taxon>Tunicata</taxon>
        <taxon>Ascidiacea</taxon>
        <taxon>Phlebobranchia</taxon>
        <taxon>Ascidiidae</taxon>
        <taxon>Phallusia</taxon>
    </lineage>
</organism>
<dbReference type="UniPathway" id="UPA00904">
    <property type="reaction ID" value="UER00873"/>
</dbReference>
<dbReference type="GO" id="GO:0019509">
    <property type="term" value="P:L-methionine salvage from methylthioadenosine"/>
    <property type="evidence" value="ECO:0007669"/>
    <property type="project" value="UniProtKB-UniRule"/>
</dbReference>
<dbReference type="GO" id="GO:0005634">
    <property type="term" value="C:nucleus"/>
    <property type="evidence" value="ECO:0007669"/>
    <property type="project" value="UniProtKB-SubCell"/>
</dbReference>
<dbReference type="PANTHER" id="PTHR42679:SF2">
    <property type="entry name" value="S-METHYL-5'-THIOADENOSINE PHOSPHORYLASE"/>
    <property type="match status" value="1"/>
</dbReference>